<feature type="compositionally biased region" description="Polar residues" evidence="7">
    <location>
        <begin position="780"/>
        <end position="791"/>
    </location>
</feature>
<dbReference type="GO" id="GO:0005524">
    <property type="term" value="F:ATP binding"/>
    <property type="evidence" value="ECO:0007669"/>
    <property type="project" value="UniProtKB-UniRule"/>
</dbReference>
<dbReference type="GO" id="GO:0016020">
    <property type="term" value="C:membrane"/>
    <property type="evidence" value="ECO:0007669"/>
    <property type="project" value="TreeGrafter"/>
</dbReference>
<feature type="compositionally biased region" description="Basic and acidic residues" evidence="7">
    <location>
        <begin position="36"/>
        <end position="45"/>
    </location>
</feature>
<dbReference type="SUPFAM" id="SSF52540">
    <property type="entry name" value="P-loop containing nucleoside triphosphate hydrolases"/>
    <property type="match status" value="1"/>
</dbReference>
<dbReference type="InterPro" id="IPR036961">
    <property type="entry name" value="Kinesin_motor_dom_sf"/>
</dbReference>
<dbReference type="InterPro" id="IPR001609">
    <property type="entry name" value="Myosin_head_motor_dom-like"/>
</dbReference>
<keyword evidence="3 6" id="KW-0518">Myosin</keyword>
<evidence type="ECO:0000256" key="1">
    <source>
        <dbReference type="ARBA" id="ARBA00022741"/>
    </source>
</evidence>
<keyword evidence="10" id="KW-1185">Reference proteome</keyword>
<keyword evidence="1 6" id="KW-0547">Nucleotide-binding</keyword>
<evidence type="ECO:0000256" key="2">
    <source>
        <dbReference type="ARBA" id="ARBA00022840"/>
    </source>
</evidence>
<keyword evidence="4 6" id="KW-0505">Motor protein</keyword>
<feature type="compositionally biased region" description="Basic and acidic residues" evidence="7">
    <location>
        <begin position="182"/>
        <end position="207"/>
    </location>
</feature>
<dbReference type="PRINTS" id="PR00193">
    <property type="entry name" value="MYOSINHEAVY"/>
</dbReference>
<feature type="region of interest" description="Disordered" evidence="7">
    <location>
        <begin position="25"/>
        <end position="45"/>
    </location>
</feature>
<evidence type="ECO:0000256" key="4">
    <source>
        <dbReference type="ARBA" id="ARBA00023175"/>
    </source>
</evidence>
<evidence type="ECO:0000256" key="3">
    <source>
        <dbReference type="ARBA" id="ARBA00023123"/>
    </source>
</evidence>
<feature type="region of interest" description="Actin-binding" evidence="6">
    <location>
        <begin position="847"/>
        <end position="869"/>
    </location>
</feature>
<dbReference type="GO" id="GO:0007015">
    <property type="term" value="P:actin filament organization"/>
    <property type="evidence" value="ECO:0007669"/>
    <property type="project" value="TreeGrafter"/>
</dbReference>
<organism evidence="9 10">
    <name type="scientific">Plasmodium fragile</name>
    <dbReference type="NCBI Taxonomy" id="5857"/>
    <lineage>
        <taxon>Eukaryota</taxon>
        <taxon>Sar</taxon>
        <taxon>Alveolata</taxon>
        <taxon>Apicomplexa</taxon>
        <taxon>Aconoidasida</taxon>
        <taxon>Haemosporida</taxon>
        <taxon>Plasmodiidae</taxon>
        <taxon>Plasmodium</taxon>
        <taxon>Plasmodium (Plasmodium)</taxon>
    </lineage>
</organism>
<evidence type="ECO:0000259" key="8">
    <source>
        <dbReference type="PROSITE" id="PS51456"/>
    </source>
</evidence>
<keyword evidence="2 6" id="KW-0067">ATP-binding</keyword>
<name>A0A0D9QNZ5_PLAFR</name>
<evidence type="ECO:0000256" key="7">
    <source>
        <dbReference type="SAM" id="MobiDB-lite"/>
    </source>
</evidence>
<dbReference type="RefSeq" id="XP_012334708.1">
    <property type="nucleotide sequence ID" value="XM_012479285.1"/>
</dbReference>
<dbReference type="PROSITE" id="PS51456">
    <property type="entry name" value="MYOSIN_MOTOR"/>
    <property type="match status" value="1"/>
</dbReference>
<dbReference type="Pfam" id="PF00063">
    <property type="entry name" value="Myosin_head"/>
    <property type="match status" value="2"/>
</dbReference>
<dbReference type="GO" id="GO:0016459">
    <property type="term" value="C:myosin complex"/>
    <property type="evidence" value="ECO:0007669"/>
    <property type="project" value="UniProtKB-KW"/>
</dbReference>
<feature type="region of interest" description="Disordered" evidence="7">
    <location>
        <begin position="757"/>
        <end position="793"/>
    </location>
</feature>
<feature type="region of interest" description="Disordered" evidence="7">
    <location>
        <begin position="182"/>
        <end position="209"/>
    </location>
</feature>
<dbReference type="PANTHER" id="PTHR13140:SF706">
    <property type="entry name" value="DILUTE CLASS UNCONVENTIONAL MYOSIN, ISOFORM C"/>
    <property type="match status" value="1"/>
</dbReference>
<proteinExistence type="inferred from homology"/>
<feature type="binding site" evidence="6">
    <location>
        <begin position="239"/>
        <end position="246"/>
    </location>
    <ligand>
        <name>ATP</name>
        <dbReference type="ChEBI" id="CHEBI:30616"/>
    </ligand>
</feature>
<evidence type="ECO:0000256" key="6">
    <source>
        <dbReference type="PROSITE-ProRule" id="PRU00782"/>
    </source>
</evidence>
<dbReference type="GO" id="GO:0051015">
    <property type="term" value="F:actin filament binding"/>
    <property type="evidence" value="ECO:0007669"/>
    <property type="project" value="TreeGrafter"/>
</dbReference>
<gene>
    <name evidence="9" type="ORF">AK88_01650</name>
</gene>
<accession>A0A0D9QNZ5</accession>
<dbReference type="GO" id="GO:0000146">
    <property type="term" value="F:microfilament motor activity"/>
    <property type="evidence" value="ECO:0007669"/>
    <property type="project" value="TreeGrafter"/>
</dbReference>
<dbReference type="PANTHER" id="PTHR13140">
    <property type="entry name" value="MYOSIN"/>
    <property type="match status" value="1"/>
</dbReference>
<dbReference type="Proteomes" id="UP000054561">
    <property type="component" value="Unassembled WGS sequence"/>
</dbReference>
<reference evidence="9 10" key="1">
    <citation type="submission" date="2014-03" db="EMBL/GenBank/DDBJ databases">
        <title>The Genome Sequence of Plasmodium fragile nilgiri.</title>
        <authorList>
            <consortium name="The Broad Institute Genomics Platform"/>
            <consortium name="The Broad Institute Genome Sequencing Center for Infectious Disease"/>
            <person name="Neafsey D."/>
            <person name="Duraisingh M."/>
            <person name="Young S.K."/>
            <person name="Zeng Q."/>
            <person name="Gargeya S."/>
            <person name="Abouelleil A."/>
            <person name="Alvarado L."/>
            <person name="Chapman S.B."/>
            <person name="Gainer-Dewar J."/>
            <person name="Goldberg J."/>
            <person name="Griggs A."/>
            <person name="Gujja S."/>
            <person name="Hansen M."/>
            <person name="Howarth C."/>
            <person name="Imamovic A."/>
            <person name="Larimer J."/>
            <person name="Pearson M."/>
            <person name="Poon T.W."/>
            <person name="Priest M."/>
            <person name="Roberts A."/>
            <person name="Saif S."/>
            <person name="Shea T."/>
            <person name="Sykes S."/>
            <person name="Wortman J."/>
            <person name="Nusbaum C."/>
            <person name="Birren B."/>
        </authorList>
    </citation>
    <scope>NUCLEOTIDE SEQUENCE [LARGE SCALE GENOMIC DNA]</scope>
    <source>
        <strain evidence="10">nilgiri</strain>
    </source>
</reference>
<dbReference type="SMART" id="SM00242">
    <property type="entry name" value="MYSc"/>
    <property type="match status" value="1"/>
</dbReference>
<dbReference type="EMBL" id="KQ001658">
    <property type="protein sequence ID" value="KJP88769.1"/>
    <property type="molecule type" value="Genomic_DNA"/>
</dbReference>
<dbReference type="Gene3D" id="3.40.850.10">
    <property type="entry name" value="Kinesin motor domain"/>
    <property type="match status" value="2"/>
</dbReference>
<dbReference type="GeneID" id="24266964"/>
<evidence type="ECO:0000313" key="10">
    <source>
        <dbReference type="Proteomes" id="UP000054561"/>
    </source>
</evidence>
<dbReference type="Gene3D" id="1.20.58.530">
    <property type="match status" value="2"/>
</dbReference>
<comment type="similarity">
    <text evidence="6">Belongs to the TRAFAC class myosin-kinesin ATPase superfamily. Myosin family.</text>
</comment>
<feature type="domain" description="Myosin motor" evidence="8">
    <location>
        <begin position="106"/>
        <end position="896"/>
    </location>
</feature>
<dbReference type="GO" id="GO:0005737">
    <property type="term" value="C:cytoplasm"/>
    <property type="evidence" value="ECO:0007669"/>
    <property type="project" value="TreeGrafter"/>
</dbReference>
<evidence type="ECO:0000256" key="5">
    <source>
        <dbReference type="ARBA" id="ARBA00023203"/>
    </source>
</evidence>
<dbReference type="OMA" id="HIYDIGN"/>
<dbReference type="VEuPathDB" id="PlasmoDB:AK88_01650"/>
<sequence length="1800" mass="205310">MASPLHIKSNETFYYSNISNVGEEMGKGSTNSAGASKREGSYERKDSGKVHSDKYVWCFYNNMYKKMEVCGFSESGKSYTLKRKGETLENVPKENVTPCLKEHIHLDSENNVDIIQLNEPNVIENLKNRYAKNKIYTFHVSLLLAINPYKQIKGLYGMKSMNRYLNKFGMGCLGRGRGNNLSDKHSGGGGRTDECFEDRSASSHDEGNSANQAHIYDIGNMAYKNMVLKKKRQTIVVSGHSGSGKTENCKILFKYFHYIFFHKNGGGGVGEDEAEKDATLLRHTYSRGCPSEDLHPDDVSGDANRQRLDKLIYINSIIEAMSNAKTIKNNNSSRCGRINDLVFEERKKTDETIFNYCFSNIKILILLLELNRCISHNKGERNFHIFYQVIRGLTDAQLSERGLVRDVHRYRLLTCGSQGGDSGTGESALEEEQKDEKNFQHLMEGLRYIQYDEGRINELVDVIAGVIHLGEIDTGVEGEGDSLHNEERDESSSHSYKNACACLRLPIADLQSMIKFKCIHVSGERIRTRRSRDNSMYTLHSLIKVIYKNVFNKVVSDINRIHLSSKEIEEIMNESVYAKNNHIISILDLYGFEDLASNDFEQLCINLANEKLNNYYIMNEVEKEKQIYKEENILWTEISIPNYKDTILLVEKLFSNLDDITKLNSSGQKKGDENFFSYLLNNEKSYLEKGTYGFVSSKDGSLTGRRHGVKRNVFFVRHYAGCVAYTVNDWIKKNSDRVEVEIQELIAQSGNWFLGGGASTSTRGEEEPGAAPGHGEGNLSKLQNGHGQTAQRRVGNVPSDANCFLASAKRGGGGGGGGLVAVPTTDSSHTICNKNVLSVSKKYIKELDKLFSNMENTDLHYIRCILPNEQMKRDTFKRRLIYTQLKQCGAIEMVKVVNRGLSHKVLKGELLNRCVRDIPNNMKHCRDDDVVYYFMRLFGEKNTFKLGTHYIFMGSSMYTDVHGYLYGGDFDQISSLLPLMEERKEKIFKEIREMRFRRSVLVVQIYNWMNTYYRTYLNKKKRMKEMACDYMYKIYLIFKTVMSVKRTLGYNVRRLQRVLARKAYGGFFKQVRAVKRRTSFGRAVRSKVGAGGGQAAVTTAVTTEVTKEGNEEGNEKGFAPTLSSPPCQDARTNCLHHVAPEIFVATPDNYHHVYNNIDWVVVFREKQLHLYIISYSFERMSKKYLPDYDSVTVKKVPWGGETPLTQFENDSHMPPPPIHCSSQHPVYKNIFLAVGADLSVRIFTYPTLDSIKSFLKKKIELMKKGSEDVPSTYLPQLHRSRKFGGPSSMGAATRKGTERGELFSEENLKMFMHMYKNVYVLSCLGKAPGGGEVMEEGGQCRGKTRKRKEEYTLLKRINKEEYLEREMYTNPSFKMLKITFLPTSLSQFMCLSYVHVRKDHYLLVTFVNYFSKPIYNYTTRINISNVINNEQFWNFFLNFCGESVLTGSIEAVRRFPGGRKEGGEEVSPGEQHEERKKKDVENYLSTIKMSVINNTHVIIHGACLLSLVQVQRYDIPCAEVCAREYEYKYLKVVFNLICFEVFSHVCDEHLGKLSHDLKHGLVVDELFGSGGERNNSWQQKNTRICLNGSGDSHTCAQLGGPSDQVGNDLHEAESRLSRESREAPRQCAFYIFSPRGEIYVLTNGGHEGGSSTGGELFRHGPWAIRKFSYRQSLKREEGKTQEGANEEDEDVLPYSYYGIFNMNLSYFYKQEYYKSFVTLNPSVQATIRKYVSREKASVMGVSRCISTSLFPDVCVLREWNKCRRVGGMKRDCLYYSLRNDGEVMTLCHGEGQPEPLPDSK</sequence>
<protein>
    <recommendedName>
        <fullName evidence="8">Myosin motor domain-containing protein</fullName>
    </recommendedName>
</protein>
<dbReference type="InterPro" id="IPR027417">
    <property type="entry name" value="P-loop_NTPase"/>
</dbReference>
<dbReference type="Gene3D" id="1.20.120.720">
    <property type="entry name" value="Myosin VI head, motor domain, U50 subdomain"/>
    <property type="match status" value="1"/>
</dbReference>
<evidence type="ECO:0000313" key="9">
    <source>
        <dbReference type="EMBL" id="KJP88769.1"/>
    </source>
</evidence>
<dbReference type="OrthoDB" id="370884at2759"/>
<keyword evidence="5 6" id="KW-0009">Actin-binding</keyword>